<protein>
    <recommendedName>
        <fullName evidence="4">DUF1440 domain-containing protein</fullName>
    </recommendedName>
</protein>
<comment type="caution">
    <text evidence="2">The sequence shown here is derived from an EMBL/GenBank/DDBJ whole genome shotgun (WGS) entry which is preliminary data.</text>
</comment>
<sequence length="163" mass="17657">MSDIDRASLPSTAWLQVLLGGLLVAIGDIVFATTVWFSWTQEGLVRVFQTIAVGVLGKASFDGGAASAWLGAGLHLSMATLFVVAYTLAARRAPSLLRRLWVLGPLYGVLLYVVMNFVVMPLSRVGRSPSFAHLDWITLSVIAHMVFGVICVLFARRALQRPA</sequence>
<evidence type="ECO:0000313" key="3">
    <source>
        <dbReference type="Proteomes" id="UP001429984"/>
    </source>
</evidence>
<keyword evidence="1" id="KW-0472">Membrane</keyword>
<gene>
    <name evidence="2" type="ORF">IU514_11210</name>
</gene>
<feature type="transmembrane region" description="Helical" evidence="1">
    <location>
        <begin position="66"/>
        <end position="88"/>
    </location>
</feature>
<keyword evidence="1" id="KW-0812">Transmembrane</keyword>
<feature type="transmembrane region" description="Helical" evidence="1">
    <location>
        <begin position="12"/>
        <end position="39"/>
    </location>
</feature>
<feature type="transmembrane region" description="Helical" evidence="1">
    <location>
        <begin position="100"/>
        <end position="122"/>
    </location>
</feature>
<feature type="transmembrane region" description="Helical" evidence="1">
    <location>
        <begin position="134"/>
        <end position="155"/>
    </location>
</feature>
<accession>A0ABS0B6F1</accession>
<evidence type="ECO:0000256" key="1">
    <source>
        <dbReference type="SAM" id="Phobius"/>
    </source>
</evidence>
<dbReference type="Proteomes" id="UP001429984">
    <property type="component" value="Unassembled WGS sequence"/>
</dbReference>
<evidence type="ECO:0008006" key="4">
    <source>
        <dbReference type="Google" id="ProtNLM"/>
    </source>
</evidence>
<proteinExistence type="predicted"/>
<keyword evidence="1" id="KW-1133">Transmembrane helix</keyword>
<reference evidence="2 3" key="1">
    <citation type="submission" date="2020-11" db="EMBL/GenBank/DDBJ databases">
        <title>Draft Genome Sequence and Secondary Metabolite Biosynthetic Potential of the Lysobacter niastensis Type strain DSM 18481.</title>
        <authorList>
            <person name="Turrini P."/>
            <person name="Artuso I."/>
            <person name="Tescari M."/>
            <person name="Lugli G.A."/>
            <person name="Frangipani E."/>
            <person name="Ventura M."/>
            <person name="Visca P."/>
        </authorList>
    </citation>
    <scope>NUCLEOTIDE SEQUENCE [LARGE SCALE GENOMIC DNA]</scope>
    <source>
        <strain evidence="2 3">DSM 18481</strain>
    </source>
</reference>
<keyword evidence="3" id="KW-1185">Reference proteome</keyword>
<evidence type="ECO:0000313" key="2">
    <source>
        <dbReference type="EMBL" id="MBF6024598.1"/>
    </source>
</evidence>
<organism evidence="2 3">
    <name type="scientific">Lysobacter niastensis</name>
    <dbReference type="NCBI Taxonomy" id="380629"/>
    <lineage>
        <taxon>Bacteria</taxon>
        <taxon>Pseudomonadati</taxon>
        <taxon>Pseudomonadota</taxon>
        <taxon>Gammaproteobacteria</taxon>
        <taxon>Lysobacterales</taxon>
        <taxon>Lysobacteraceae</taxon>
        <taxon>Lysobacter</taxon>
    </lineage>
</organism>
<dbReference type="EMBL" id="JADLZT010000006">
    <property type="protein sequence ID" value="MBF6024598.1"/>
    <property type="molecule type" value="Genomic_DNA"/>
</dbReference>
<dbReference type="RefSeq" id="WP_194931210.1">
    <property type="nucleotide sequence ID" value="NZ_JADLZT010000006.1"/>
</dbReference>
<name>A0ABS0B6F1_9GAMM</name>